<dbReference type="InterPro" id="IPR010183">
    <property type="entry name" value="Phage_lambda_Bet"/>
</dbReference>
<gene>
    <name evidence="2" type="ORF">EDD75_0324</name>
</gene>
<protein>
    <submittedName>
        <fullName evidence="2">Phage recombination protein Bet</fullName>
    </submittedName>
</protein>
<dbReference type="AlphaFoldDB" id="A0A3N5BIK8"/>
<sequence>MTKATEKTDLWFGLTPEQVDLLKKLYPTAPEAQLRLFVYQAKRAGLDPLTNQIHLLERRKWNKETGQWEVTWSVQTGIDGFRAVADRTGCYAPGRAPEIVERDGKIFAATAYVMKRVGDRWFEVSATAYFDEYVQTDSKGQPLHMWRKMPRNQLAKCAEALALRKAFPAELSGIYTDDEMQQADSESVLHAYPPEPESAPVTSQEPAGAQPEAVQATEQKTEGPQATGNQKTIKQAEAGKEKAKKSQANLQPFEGQVTVIGTPILGEKGWEVKAALGDEAITLVGDLVKDLTEAVYRVKGQRAKNRVKVGEIKPVGAQAQAETQDNQAIAAVIRTAPKKTVRSKNGAAEEVVWCRAEVEGHAEADGYNVQVILTGDALLGLNEGQTVTLIASPTGEKAANGEDIYQVREVCADTSAA</sequence>
<accession>A0A3N5BIK8</accession>
<dbReference type="Proteomes" id="UP000282654">
    <property type="component" value="Unassembled WGS sequence"/>
</dbReference>
<feature type="compositionally biased region" description="Polar residues" evidence="1">
    <location>
        <begin position="216"/>
        <end position="233"/>
    </location>
</feature>
<name>A0A3N5BIK8_9THEO</name>
<feature type="region of interest" description="Disordered" evidence="1">
    <location>
        <begin position="190"/>
        <end position="248"/>
    </location>
</feature>
<dbReference type="Pfam" id="PF03837">
    <property type="entry name" value="RecT"/>
    <property type="match status" value="1"/>
</dbReference>
<dbReference type="EMBL" id="RKRE01000001">
    <property type="protein sequence ID" value="RPF49508.1"/>
    <property type="molecule type" value="Genomic_DNA"/>
</dbReference>
<dbReference type="GO" id="GO:0006310">
    <property type="term" value="P:DNA recombination"/>
    <property type="evidence" value="ECO:0007669"/>
    <property type="project" value="InterPro"/>
</dbReference>
<evidence type="ECO:0000256" key="1">
    <source>
        <dbReference type="SAM" id="MobiDB-lite"/>
    </source>
</evidence>
<evidence type="ECO:0000313" key="3">
    <source>
        <dbReference type="Proteomes" id="UP000282654"/>
    </source>
</evidence>
<proteinExistence type="predicted"/>
<dbReference type="RefSeq" id="WP_170157654.1">
    <property type="nucleotide sequence ID" value="NZ_RKRE01000001.1"/>
</dbReference>
<evidence type="ECO:0000313" key="2">
    <source>
        <dbReference type="EMBL" id="RPF49508.1"/>
    </source>
</evidence>
<organism evidence="2 3">
    <name type="scientific">Thermodesulfitimonas autotrophica</name>
    <dbReference type="NCBI Taxonomy" id="1894989"/>
    <lineage>
        <taxon>Bacteria</taxon>
        <taxon>Bacillati</taxon>
        <taxon>Bacillota</taxon>
        <taxon>Clostridia</taxon>
        <taxon>Thermoanaerobacterales</taxon>
        <taxon>Thermoanaerobacteraceae</taxon>
        <taxon>Thermodesulfitimonas</taxon>
    </lineage>
</organism>
<dbReference type="InterPro" id="IPR018330">
    <property type="entry name" value="RecT_fam"/>
</dbReference>
<dbReference type="NCBIfam" id="TIGR01913">
    <property type="entry name" value="bet_lambda"/>
    <property type="match status" value="1"/>
</dbReference>
<reference evidence="2 3" key="1">
    <citation type="submission" date="2018-11" db="EMBL/GenBank/DDBJ databases">
        <title>Genomic Encyclopedia of Type Strains, Phase IV (KMG-IV): sequencing the most valuable type-strain genomes for metagenomic binning, comparative biology and taxonomic classification.</title>
        <authorList>
            <person name="Goeker M."/>
        </authorList>
    </citation>
    <scope>NUCLEOTIDE SEQUENCE [LARGE SCALE GENOMIC DNA]</scope>
    <source>
        <strain evidence="2 3">DSM 102936</strain>
    </source>
</reference>
<keyword evidence="3" id="KW-1185">Reference proteome</keyword>
<dbReference type="GO" id="GO:0003677">
    <property type="term" value="F:DNA binding"/>
    <property type="evidence" value="ECO:0007669"/>
    <property type="project" value="InterPro"/>
</dbReference>
<comment type="caution">
    <text evidence="2">The sequence shown here is derived from an EMBL/GenBank/DDBJ whole genome shotgun (WGS) entry which is preliminary data.</text>
</comment>